<evidence type="ECO:0000313" key="2">
    <source>
        <dbReference type="Proteomes" id="UP000299102"/>
    </source>
</evidence>
<evidence type="ECO:0000313" key="1">
    <source>
        <dbReference type="EMBL" id="GBP68146.1"/>
    </source>
</evidence>
<keyword evidence="2" id="KW-1185">Reference proteome</keyword>
<organism evidence="1 2">
    <name type="scientific">Eumeta variegata</name>
    <name type="common">Bagworm moth</name>
    <name type="synonym">Eumeta japonica</name>
    <dbReference type="NCBI Taxonomy" id="151549"/>
    <lineage>
        <taxon>Eukaryota</taxon>
        <taxon>Metazoa</taxon>
        <taxon>Ecdysozoa</taxon>
        <taxon>Arthropoda</taxon>
        <taxon>Hexapoda</taxon>
        <taxon>Insecta</taxon>
        <taxon>Pterygota</taxon>
        <taxon>Neoptera</taxon>
        <taxon>Endopterygota</taxon>
        <taxon>Lepidoptera</taxon>
        <taxon>Glossata</taxon>
        <taxon>Ditrysia</taxon>
        <taxon>Tineoidea</taxon>
        <taxon>Psychidae</taxon>
        <taxon>Oiketicinae</taxon>
        <taxon>Eumeta</taxon>
    </lineage>
</organism>
<name>A0A4C1XX48_EUMVA</name>
<dbReference type="AlphaFoldDB" id="A0A4C1XX48"/>
<dbReference type="Proteomes" id="UP000299102">
    <property type="component" value="Unassembled WGS sequence"/>
</dbReference>
<sequence>MDSTDEIVSRICHNALRRDCSFDLTRNVVAESNKIGNNNYFLHRAAARAPANSQGRRSLVRRRRFRVALQGSVCNFIFRYTISRTYILTYFCKVEQGTRVAPAWYVEPRPYVRTRAHTCLTRLALVIRKEASPVSGINYFNVTLKRQTTVSPVGRVPPIILWDVVSGPRRRGRSARPPLVINH</sequence>
<protein>
    <submittedName>
        <fullName evidence="1">Uncharacterized protein</fullName>
    </submittedName>
</protein>
<comment type="caution">
    <text evidence="1">The sequence shown here is derived from an EMBL/GenBank/DDBJ whole genome shotgun (WGS) entry which is preliminary data.</text>
</comment>
<accession>A0A4C1XX48</accession>
<reference evidence="1 2" key="1">
    <citation type="journal article" date="2019" name="Commun. Biol.">
        <title>The bagworm genome reveals a unique fibroin gene that provides high tensile strength.</title>
        <authorList>
            <person name="Kono N."/>
            <person name="Nakamura H."/>
            <person name="Ohtoshi R."/>
            <person name="Tomita M."/>
            <person name="Numata K."/>
            <person name="Arakawa K."/>
        </authorList>
    </citation>
    <scope>NUCLEOTIDE SEQUENCE [LARGE SCALE GENOMIC DNA]</scope>
</reference>
<proteinExistence type="predicted"/>
<gene>
    <name evidence="1" type="ORF">EVAR_46309_1</name>
</gene>
<dbReference type="EMBL" id="BGZK01001002">
    <property type="protein sequence ID" value="GBP68146.1"/>
    <property type="molecule type" value="Genomic_DNA"/>
</dbReference>